<comment type="caution">
    <text evidence="1">The sequence shown here is derived from an EMBL/GenBank/DDBJ whole genome shotgun (WGS) entry which is preliminary data.</text>
</comment>
<keyword evidence="2" id="KW-1185">Reference proteome</keyword>
<dbReference type="ESTHER" id="crowt-q4c742">
    <property type="family name" value="A85-IroE-IroD-Fes-Yiel"/>
</dbReference>
<evidence type="ECO:0000313" key="1">
    <source>
        <dbReference type="EMBL" id="EAM51776.1"/>
    </source>
</evidence>
<reference evidence="1" key="2">
    <citation type="submission" date="2005-06" db="EMBL/GenBank/DDBJ databases">
        <title>Sequencing of the draft genome and assembly of Crocosphaera watsonii WH 8501.</title>
        <authorList>
            <consortium name="US DOE Joint Genome Institute (JGI-PGF)"/>
            <person name="Copeland A."/>
            <person name="Lucas S."/>
            <person name="Lapidus A."/>
            <person name="Barry K."/>
            <person name="Detter C."/>
            <person name="Glavina T."/>
            <person name="Hammon N."/>
            <person name="Israni S."/>
            <person name="Pitluck S."/>
            <person name="Richardson P."/>
        </authorList>
    </citation>
    <scope>NUCLEOTIDE SEQUENCE [LARGE SCALE GENOMIC DNA]</scope>
    <source>
        <strain evidence="1">WH 8501</strain>
    </source>
</reference>
<evidence type="ECO:0000313" key="2">
    <source>
        <dbReference type="Proteomes" id="UP000003922"/>
    </source>
</evidence>
<organism evidence="1 2">
    <name type="scientific">Crocosphaera watsonii WH 8501</name>
    <dbReference type="NCBI Taxonomy" id="165597"/>
    <lineage>
        <taxon>Bacteria</taxon>
        <taxon>Bacillati</taxon>
        <taxon>Cyanobacteriota</taxon>
        <taxon>Cyanophyceae</taxon>
        <taxon>Oscillatoriophycideae</taxon>
        <taxon>Chroococcales</taxon>
        <taxon>Aphanothecaceae</taxon>
        <taxon>Crocosphaera</taxon>
    </lineage>
</organism>
<dbReference type="PANTHER" id="PTHR48098:SF6">
    <property type="entry name" value="FERRI-BACILLIBACTIN ESTERASE BESA"/>
    <property type="match status" value="1"/>
</dbReference>
<dbReference type="InterPro" id="IPR050583">
    <property type="entry name" value="Mycobacterial_A85_antigen"/>
</dbReference>
<sequence length="323" mass="37160">MAETFTIGGQNGWYHDEGHWAGYFHTYDDFKVDNTDSRPRTIHVFLPRDYDYSHESYPVIYMNDGDTAFFYGGNYYKTWNMGKILSRLYVTNQIRRVIVVAICPLDRNYEYTHAPIKEGKWGGLEAYSDYIARVVKSFIDENYRTLVNPDSSMVLGSSHGGLAAFYTAIKHPEQFRCVAALSPSFWVGLDSMIDPEFFDLPGDFLGSLEYSALIIAGLKTLENTQLRPKIYLDWGLIREGGEHNSFIEARATVRGREMQDLLINKFGYRYGENLFVVEDPIGQHNEESWSGRMETVLQNFFGWPALMKQLLEQEQQVVKSSSC</sequence>
<protein>
    <submittedName>
        <fullName evidence="1">Esterase</fullName>
    </submittedName>
</protein>
<dbReference type="OrthoDB" id="9784036at2"/>
<name>Q4C742_CROWT</name>
<reference evidence="1" key="1">
    <citation type="submission" date="2004-02" db="EMBL/GenBank/DDBJ databases">
        <authorList>
            <consortium name="DOE Joint Genome Institute"/>
        </authorList>
    </citation>
    <scope>NUCLEOTIDE SEQUENCE [LARGE SCALE GENOMIC DNA]</scope>
    <source>
        <strain evidence="1">WH 8501</strain>
    </source>
</reference>
<dbReference type="RefSeq" id="WP_007304414.1">
    <property type="nucleotide sequence ID" value="NZ_AADV02000003.1"/>
</dbReference>
<gene>
    <name evidence="1" type="ORF">CwatDRAFT_5188</name>
</gene>
<reference evidence="1" key="3">
    <citation type="submission" date="2016-12" db="EMBL/GenBank/DDBJ databases">
        <title>Annotation of the draft genome assembly of Crocosphaera watsonii WH 8501.</title>
        <authorList>
            <consortium name="US DOE Joint Genome Institute (JGI-ORNL)"/>
            <person name="Larimer F."/>
            <person name="Land M."/>
        </authorList>
    </citation>
    <scope>NUCLEOTIDE SEQUENCE</scope>
    <source>
        <strain evidence="1">WH 8501</strain>
    </source>
</reference>
<dbReference type="AlphaFoldDB" id="Q4C742"/>
<dbReference type="Pfam" id="PF00756">
    <property type="entry name" value="Esterase"/>
    <property type="match status" value="1"/>
</dbReference>
<proteinExistence type="predicted"/>
<dbReference type="Gene3D" id="3.40.50.1820">
    <property type="entry name" value="alpha/beta hydrolase"/>
    <property type="match status" value="1"/>
</dbReference>
<dbReference type="InterPro" id="IPR029058">
    <property type="entry name" value="AB_hydrolase_fold"/>
</dbReference>
<dbReference type="KEGG" id="cwa:CwatDRAFT_5188"/>
<dbReference type="InterPro" id="IPR000801">
    <property type="entry name" value="Esterase-like"/>
</dbReference>
<dbReference type="SUPFAM" id="SSF53474">
    <property type="entry name" value="alpha/beta-Hydrolases"/>
    <property type="match status" value="1"/>
</dbReference>
<dbReference type="PANTHER" id="PTHR48098">
    <property type="entry name" value="ENTEROCHELIN ESTERASE-RELATED"/>
    <property type="match status" value="1"/>
</dbReference>
<dbReference type="EMBL" id="AADV02000003">
    <property type="protein sequence ID" value="EAM51776.1"/>
    <property type="molecule type" value="Genomic_DNA"/>
</dbReference>
<accession>Q4C742</accession>
<dbReference type="GeneID" id="88765185"/>
<dbReference type="Proteomes" id="UP000003922">
    <property type="component" value="Unassembled WGS sequence"/>
</dbReference>